<name>A0A379KS03_PSEPU</name>
<gene>
    <name evidence="2" type="ORF">NCTC7914_04872</name>
</gene>
<evidence type="ECO:0000259" key="1">
    <source>
        <dbReference type="Pfam" id="PF18629"/>
    </source>
</evidence>
<dbReference type="AlphaFoldDB" id="A0A379KS03"/>
<evidence type="ECO:0000313" key="3">
    <source>
        <dbReference type="Proteomes" id="UP000254602"/>
    </source>
</evidence>
<keyword evidence="2" id="KW-0449">Lipoprotein</keyword>
<proteinExistence type="predicted"/>
<accession>A0A379KS03</accession>
<dbReference type="Pfam" id="PF18629">
    <property type="entry name" value="DUF5629"/>
    <property type="match status" value="1"/>
</dbReference>
<dbReference type="InterPro" id="IPR041081">
    <property type="entry name" value="DUF5629"/>
</dbReference>
<dbReference type="EMBL" id="UGUY01000001">
    <property type="protein sequence ID" value="SUD70701.1"/>
    <property type="molecule type" value="Genomic_DNA"/>
</dbReference>
<protein>
    <submittedName>
        <fullName evidence="2">Putative lipoprotein</fullName>
    </submittedName>
</protein>
<organism evidence="2 3">
    <name type="scientific">Pseudomonas putida</name>
    <name type="common">Arthrobacter siderocapsulatus</name>
    <dbReference type="NCBI Taxonomy" id="303"/>
    <lineage>
        <taxon>Bacteria</taxon>
        <taxon>Pseudomonadati</taxon>
        <taxon>Pseudomonadota</taxon>
        <taxon>Gammaproteobacteria</taxon>
        <taxon>Pseudomonadales</taxon>
        <taxon>Pseudomonadaceae</taxon>
        <taxon>Pseudomonas</taxon>
    </lineage>
</organism>
<sequence>MRPNLRFVVATNCGDWAAKRREGYTVASFSAGTFMSPLATALASCDMLLIDGLHAFDFNLDETGLTVECMDGRQHRRWAFTAEQVAAAIGAGDEWQLHDAQGEHRLVCMSAFRAPDEDDDEPDLDEPAGR</sequence>
<dbReference type="Proteomes" id="UP000254602">
    <property type="component" value="Unassembled WGS sequence"/>
</dbReference>
<dbReference type="Gene3D" id="2.30.29.190">
    <property type="match status" value="1"/>
</dbReference>
<feature type="domain" description="DUF5629" evidence="1">
    <location>
        <begin position="62"/>
        <end position="112"/>
    </location>
</feature>
<reference evidence="2 3" key="1">
    <citation type="submission" date="2018-06" db="EMBL/GenBank/DDBJ databases">
        <authorList>
            <consortium name="Pathogen Informatics"/>
            <person name="Doyle S."/>
        </authorList>
    </citation>
    <scope>NUCLEOTIDE SEQUENCE [LARGE SCALE GENOMIC DNA]</scope>
    <source>
        <strain evidence="2 3">NCTC7914</strain>
    </source>
</reference>
<evidence type="ECO:0000313" key="2">
    <source>
        <dbReference type="EMBL" id="SUD70701.1"/>
    </source>
</evidence>